<dbReference type="GO" id="GO:0047890">
    <property type="term" value="F:flavanone 4-reductase activity"/>
    <property type="evidence" value="ECO:0007669"/>
    <property type="project" value="UniProtKB-EC"/>
</dbReference>
<comment type="catalytic activity">
    <reaction evidence="8">
        <text>a (2R,3S,4S)-leucoanthocyanidin + NADP(+) = a (2R,3R)-dihydroflavonol + NADPH + H(+)</text>
        <dbReference type="Rhea" id="RHEA:54444"/>
        <dbReference type="ChEBI" id="CHEBI:15378"/>
        <dbReference type="ChEBI" id="CHEBI:57783"/>
        <dbReference type="ChEBI" id="CHEBI:58349"/>
        <dbReference type="ChEBI" id="CHEBI:138176"/>
        <dbReference type="ChEBI" id="CHEBI:138188"/>
        <dbReference type="EC" id="1.1.1.219"/>
    </reaction>
</comment>
<dbReference type="GO" id="GO:0009813">
    <property type="term" value="P:flavonoid biosynthetic process"/>
    <property type="evidence" value="ECO:0007669"/>
    <property type="project" value="UniProtKB-KW"/>
</dbReference>
<comment type="catalytic activity">
    <reaction evidence="7">
        <text>(2S)-flavan-4-ol + NADP(+) = (2S)-flavanone + NADPH + H(+)</text>
        <dbReference type="Rhea" id="RHEA:11228"/>
        <dbReference type="ChEBI" id="CHEBI:15378"/>
        <dbReference type="ChEBI" id="CHEBI:15605"/>
        <dbReference type="ChEBI" id="CHEBI:15606"/>
        <dbReference type="ChEBI" id="CHEBI:57783"/>
        <dbReference type="ChEBI" id="CHEBI:58349"/>
        <dbReference type="EC" id="1.1.1.234"/>
    </reaction>
</comment>
<dbReference type="FunFam" id="3.40.50.720:FF:000085">
    <property type="entry name" value="Dihydroflavonol reductase"/>
    <property type="match status" value="1"/>
</dbReference>
<organism evidence="10 11">
    <name type="scientific">Zostera marina</name>
    <name type="common">Eelgrass</name>
    <dbReference type="NCBI Taxonomy" id="29655"/>
    <lineage>
        <taxon>Eukaryota</taxon>
        <taxon>Viridiplantae</taxon>
        <taxon>Streptophyta</taxon>
        <taxon>Embryophyta</taxon>
        <taxon>Tracheophyta</taxon>
        <taxon>Spermatophyta</taxon>
        <taxon>Magnoliopsida</taxon>
        <taxon>Liliopsida</taxon>
        <taxon>Zosteraceae</taxon>
        <taxon>Zostera</taxon>
    </lineage>
</organism>
<evidence type="ECO:0000313" key="10">
    <source>
        <dbReference type="EMBL" id="KMZ70095.1"/>
    </source>
</evidence>
<proteinExistence type="inferred from homology"/>
<name>A0A0K9PPD5_ZOSMR</name>
<keyword evidence="2" id="KW-0284">Flavonoid biosynthesis</keyword>
<evidence type="ECO:0000259" key="9">
    <source>
        <dbReference type="Pfam" id="PF01370"/>
    </source>
</evidence>
<feature type="domain" description="NAD-dependent epimerase/dehydratase" evidence="9">
    <location>
        <begin position="10"/>
        <end position="252"/>
    </location>
</feature>
<dbReference type="PANTHER" id="PTHR10366:SF564">
    <property type="entry name" value="STEROL-4-ALPHA-CARBOXYLATE 3-DEHYDROGENASE, DECARBOXYLATING"/>
    <property type="match status" value="1"/>
</dbReference>
<dbReference type="GO" id="GO:0045552">
    <property type="term" value="F:dihydroflavanol 4-reductase activity"/>
    <property type="evidence" value="ECO:0007669"/>
    <property type="project" value="UniProtKB-EC"/>
</dbReference>
<dbReference type="STRING" id="29655.A0A0K9PPD5"/>
<evidence type="ECO:0000256" key="1">
    <source>
        <dbReference type="ARBA" id="ARBA00023002"/>
    </source>
</evidence>
<comment type="caution">
    <text evidence="10">The sequence shown here is derived from an EMBL/GenBank/DDBJ whole genome shotgun (WGS) entry which is preliminary data.</text>
</comment>
<dbReference type="OMA" id="WDFVETE"/>
<evidence type="ECO:0000256" key="2">
    <source>
        <dbReference type="ARBA" id="ARBA00023241"/>
    </source>
</evidence>
<evidence type="ECO:0000256" key="6">
    <source>
        <dbReference type="ARBA" id="ARBA00042087"/>
    </source>
</evidence>
<dbReference type="Proteomes" id="UP000036987">
    <property type="component" value="Unassembled WGS sequence"/>
</dbReference>
<keyword evidence="11" id="KW-1185">Reference proteome</keyword>
<evidence type="ECO:0000256" key="5">
    <source>
        <dbReference type="ARBA" id="ARBA00039057"/>
    </source>
</evidence>
<comment type="similarity">
    <text evidence="3">Belongs to the NAD(P)-dependent epimerase/dehydratase family. Dihydroflavonol-4-reductase subfamily.</text>
</comment>
<dbReference type="GO" id="GO:0016616">
    <property type="term" value="F:oxidoreductase activity, acting on the CH-OH group of donors, NAD or NADP as acceptor"/>
    <property type="evidence" value="ECO:0000318"/>
    <property type="project" value="GO_Central"/>
</dbReference>
<dbReference type="CDD" id="cd08958">
    <property type="entry name" value="FR_SDR_e"/>
    <property type="match status" value="1"/>
</dbReference>
<dbReference type="EMBL" id="LFYR01000729">
    <property type="protein sequence ID" value="KMZ70095.1"/>
    <property type="molecule type" value="Genomic_DNA"/>
</dbReference>
<dbReference type="SUPFAM" id="SSF51735">
    <property type="entry name" value="NAD(P)-binding Rossmann-fold domains"/>
    <property type="match status" value="1"/>
</dbReference>
<dbReference type="OrthoDB" id="2735536at2759"/>
<evidence type="ECO:0000256" key="4">
    <source>
        <dbReference type="ARBA" id="ARBA00039055"/>
    </source>
</evidence>
<gene>
    <name evidence="10" type="ORF">ZOSMA_1G00660</name>
</gene>
<dbReference type="InterPro" id="IPR036291">
    <property type="entry name" value="NAD(P)-bd_dom_sf"/>
</dbReference>
<dbReference type="Pfam" id="PF01370">
    <property type="entry name" value="Epimerase"/>
    <property type="match status" value="1"/>
</dbReference>
<dbReference type="EC" id="1.1.1.234" evidence="4"/>
<dbReference type="AlphaFoldDB" id="A0A0K9PPD5"/>
<keyword evidence="1" id="KW-0560">Oxidoreductase</keyword>
<dbReference type="InterPro" id="IPR001509">
    <property type="entry name" value="Epimerase_deHydtase"/>
</dbReference>
<reference evidence="11" key="1">
    <citation type="journal article" date="2016" name="Nature">
        <title>The genome of the seagrass Zostera marina reveals angiosperm adaptation to the sea.</title>
        <authorList>
            <person name="Olsen J.L."/>
            <person name="Rouze P."/>
            <person name="Verhelst B."/>
            <person name="Lin Y.-C."/>
            <person name="Bayer T."/>
            <person name="Collen J."/>
            <person name="Dattolo E."/>
            <person name="De Paoli E."/>
            <person name="Dittami S."/>
            <person name="Maumus F."/>
            <person name="Michel G."/>
            <person name="Kersting A."/>
            <person name="Lauritano C."/>
            <person name="Lohaus R."/>
            <person name="Toepel M."/>
            <person name="Tonon T."/>
            <person name="Vanneste K."/>
            <person name="Amirebrahimi M."/>
            <person name="Brakel J."/>
            <person name="Bostroem C."/>
            <person name="Chovatia M."/>
            <person name="Grimwood J."/>
            <person name="Jenkins J.W."/>
            <person name="Jueterbock A."/>
            <person name="Mraz A."/>
            <person name="Stam W.T."/>
            <person name="Tice H."/>
            <person name="Bornberg-Bauer E."/>
            <person name="Green P.J."/>
            <person name="Pearson G.A."/>
            <person name="Procaccini G."/>
            <person name="Duarte C.M."/>
            <person name="Schmutz J."/>
            <person name="Reusch T.B.H."/>
            <person name="Van de Peer Y."/>
        </authorList>
    </citation>
    <scope>NUCLEOTIDE SEQUENCE [LARGE SCALE GENOMIC DNA]</scope>
    <source>
        <strain evidence="11">cv. Finnish</strain>
    </source>
</reference>
<protein>
    <recommendedName>
        <fullName evidence="6">Flavanone 4-reductase</fullName>
        <ecNumber evidence="5">1.1.1.219</ecNumber>
        <ecNumber evidence="4">1.1.1.234</ecNumber>
    </recommendedName>
</protein>
<evidence type="ECO:0000256" key="7">
    <source>
        <dbReference type="ARBA" id="ARBA00048870"/>
    </source>
</evidence>
<dbReference type="InterPro" id="IPR050425">
    <property type="entry name" value="NAD(P)_dehydrat-like"/>
</dbReference>
<evidence type="ECO:0000256" key="3">
    <source>
        <dbReference type="ARBA" id="ARBA00023445"/>
    </source>
</evidence>
<accession>A0A0K9PPD5</accession>
<dbReference type="Gene3D" id="3.40.50.720">
    <property type="entry name" value="NAD(P)-binding Rossmann-like Domain"/>
    <property type="match status" value="1"/>
</dbReference>
<evidence type="ECO:0000313" key="11">
    <source>
        <dbReference type="Proteomes" id="UP000036987"/>
    </source>
</evidence>
<sequence length="333" mass="36904">MGEVSEKGCVVVTGASGFIGSWLVKRLLGAGYSVRATVRDPTNEKKAEPLLSLPENKDGRLTLWKADLSDEGSFDDAVNGSVAVFHTAAVMDFDSLDPENEVIKPTVNGVLNVLKSCKKYSNTVKRVVFTSSAAALVVSPQPAPVVDENNWSDLDFINHVKMNGWMYFKSKVLAEKAVFEYAKENNIHVVSIVPPLVIGPFCTNSLPPSMLIAFAPITGHVWHYNILKQTQLVHLDDLCNANIFLMEHPEAEGRYICSSHDVTIYQLADALRNHFPEYSAKIPTKFEGIDENIERVCFSSEKLKSLGFKYEHSIEDMYDGAISSCKEKNVMPI</sequence>
<dbReference type="PANTHER" id="PTHR10366">
    <property type="entry name" value="NAD DEPENDENT EPIMERASE/DEHYDRATASE"/>
    <property type="match status" value="1"/>
</dbReference>
<evidence type="ECO:0000256" key="8">
    <source>
        <dbReference type="ARBA" id="ARBA00049132"/>
    </source>
</evidence>
<dbReference type="EC" id="1.1.1.219" evidence="5"/>